<dbReference type="AlphaFoldDB" id="A0A1H4C6N6"/>
<evidence type="ECO:0000256" key="2">
    <source>
        <dbReference type="ARBA" id="ARBA00004651"/>
    </source>
</evidence>
<feature type="region of interest" description="Disordered" evidence="10">
    <location>
        <begin position="235"/>
        <end position="308"/>
    </location>
</feature>
<dbReference type="InterPro" id="IPR043427">
    <property type="entry name" value="YscJ/FliF"/>
</dbReference>
<dbReference type="Gene3D" id="3.30.300.30">
    <property type="match status" value="1"/>
</dbReference>
<evidence type="ECO:0000256" key="8">
    <source>
        <dbReference type="ARBA" id="ARBA00023143"/>
    </source>
</evidence>
<evidence type="ECO:0000256" key="1">
    <source>
        <dbReference type="ARBA" id="ARBA00004117"/>
    </source>
</evidence>
<organism evidence="14 15">
    <name type="scientific">Rubrimonas cliftonensis</name>
    <dbReference type="NCBI Taxonomy" id="89524"/>
    <lineage>
        <taxon>Bacteria</taxon>
        <taxon>Pseudomonadati</taxon>
        <taxon>Pseudomonadota</taxon>
        <taxon>Alphaproteobacteria</taxon>
        <taxon>Rhodobacterales</taxon>
        <taxon>Paracoccaceae</taxon>
        <taxon>Rubrimonas</taxon>
    </lineage>
</organism>
<accession>A0A1H4C6N6</accession>
<keyword evidence="4" id="KW-1003">Cell membrane</keyword>
<keyword evidence="6 11" id="KW-1133">Transmembrane helix</keyword>
<feature type="domain" description="Flagellar M-ring N-terminal" evidence="12">
    <location>
        <begin position="13"/>
        <end position="179"/>
    </location>
</feature>
<sequence length="504" mass="53332">MVAAIYGVVQTASKPSYVTLYSGLDSQAIGEVAGAVEGMGVPYEMRAGSVFVPASERDRVRMALAAEGMPRNGPAGYELLDGVDGFGTTTEMFEATYWRAKEGELARTILAAPGVRSARVHIANPVGRPFQRSVEPTASVTVMTNYGPLEPAAAEAIRYLVASAVAGLTPTAVSVIDAAYGAVLKQGEATATANGETPGGARENELRREVERLLAARVGEGKAIVTVAVSAKTESERVTERVFDPQSRVAISTDSRETTENNKGAGAGGAGGAASVASNLPQAQNGGGGETTSARTETEERVNYEVSETTRERLIPAGEVERLTVAVLVDGVNAVGADGERVWSPRPEAELRQIRDLVQAAVGFDADRGDIVTVETLEFAQTAGAVATAPNAALVFFEDNGLMLAQMAILGAIALGLGLFVLRPLMRAAETQNMAPETEGPTIDWAAAQRIEQQQNDLQQQIEVDRLTLLKNTFAERRDESATVLRGWLERDVQAQIESESEAR</sequence>
<evidence type="ECO:0000256" key="4">
    <source>
        <dbReference type="ARBA" id="ARBA00022475"/>
    </source>
</evidence>
<keyword evidence="14" id="KW-0969">Cilium</keyword>
<dbReference type="GO" id="GO:0071973">
    <property type="term" value="P:bacterial-type flagellum-dependent cell motility"/>
    <property type="evidence" value="ECO:0007669"/>
    <property type="project" value="InterPro"/>
</dbReference>
<evidence type="ECO:0000256" key="7">
    <source>
        <dbReference type="ARBA" id="ARBA00023136"/>
    </source>
</evidence>
<proteinExistence type="inferred from homology"/>
<dbReference type="Pfam" id="PF08345">
    <property type="entry name" value="YscJ_FliF_C"/>
    <property type="match status" value="1"/>
</dbReference>
<dbReference type="InterPro" id="IPR045851">
    <property type="entry name" value="AMP-bd_C_sf"/>
</dbReference>
<evidence type="ECO:0000256" key="3">
    <source>
        <dbReference type="ARBA" id="ARBA00007971"/>
    </source>
</evidence>
<dbReference type="EMBL" id="FNQM01000006">
    <property type="protein sequence ID" value="SEA55963.1"/>
    <property type="molecule type" value="Genomic_DNA"/>
</dbReference>
<dbReference type="GO" id="GO:0003774">
    <property type="term" value="F:cytoskeletal motor activity"/>
    <property type="evidence" value="ECO:0007669"/>
    <property type="project" value="InterPro"/>
</dbReference>
<dbReference type="GO" id="GO:0005886">
    <property type="term" value="C:plasma membrane"/>
    <property type="evidence" value="ECO:0007669"/>
    <property type="project" value="UniProtKB-SubCell"/>
</dbReference>
<feature type="domain" description="Flagellar M-ring C-terminal" evidence="13">
    <location>
        <begin position="214"/>
        <end position="379"/>
    </location>
</feature>
<dbReference type="InterPro" id="IPR006182">
    <property type="entry name" value="FliF_N_dom"/>
</dbReference>
<dbReference type="STRING" id="89524.SAMN05444370_106230"/>
<keyword evidence="15" id="KW-1185">Reference proteome</keyword>
<evidence type="ECO:0000313" key="14">
    <source>
        <dbReference type="EMBL" id="SEA55963.1"/>
    </source>
</evidence>
<evidence type="ECO:0000256" key="6">
    <source>
        <dbReference type="ARBA" id="ARBA00022989"/>
    </source>
</evidence>
<reference evidence="14 15" key="1">
    <citation type="submission" date="2016-10" db="EMBL/GenBank/DDBJ databases">
        <authorList>
            <person name="de Groot N.N."/>
        </authorList>
    </citation>
    <scope>NUCLEOTIDE SEQUENCE [LARGE SCALE GENOMIC DNA]</scope>
    <source>
        <strain evidence="14 15">DSM 15345</strain>
    </source>
</reference>
<keyword evidence="5 11" id="KW-0812">Transmembrane</keyword>
<evidence type="ECO:0000259" key="12">
    <source>
        <dbReference type="Pfam" id="PF01514"/>
    </source>
</evidence>
<comment type="similarity">
    <text evidence="3 9">Belongs to the FliF family.</text>
</comment>
<keyword evidence="7 11" id="KW-0472">Membrane</keyword>
<comment type="subcellular location">
    <subcellularLocation>
        <location evidence="1 9">Bacterial flagellum basal body</location>
    </subcellularLocation>
    <subcellularLocation>
        <location evidence="2">Cell membrane</location>
        <topology evidence="2">Multi-pass membrane protein</topology>
    </subcellularLocation>
</comment>
<evidence type="ECO:0000256" key="10">
    <source>
        <dbReference type="SAM" id="MobiDB-lite"/>
    </source>
</evidence>
<evidence type="ECO:0000259" key="13">
    <source>
        <dbReference type="Pfam" id="PF08345"/>
    </source>
</evidence>
<dbReference type="NCBIfam" id="TIGR00206">
    <property type="entry name" value="fliF"/>
    <property type="match status" value="1"/>
</dbReference>
<gene>
    <name evidence="14" type="ORF">SAMN05444370_106230</name>
</gene>
<feature type="compositionally biased region" description="Basic and acidic residues" evidence="10">
    <location>
        <begin position="296"/>
        <end position="308"/>
    </location>
</feature>
<evidence type="ECO:0000313" key="15">
    <source>
        <dbReference type="Proteomes" id="UP000198703"/>
    </source>
</evidence>
<dbReference type="PANTHER" id="PTHR30046:SF0">
    <property type="entry name" value="FLAGELLAR M-RING PROTEIN"/>
    <property type="match status" value="1"/>
</dbReference>
<dbReference type="Proteomes" id="UP000198703">
    <property type="component" value="Unassembled WGS sequence"/>
</dbReference>
<dbReference type="InterPro" id="IPR000067">
    <property type="entry name" value="FlgMring_FliF"/>
</dbReference>
<evidence type="ECO:0000256" key="5">
    <source>
        <dbReference type="ARBA" id="ARBA00022692"/>
    </source>
</evidence>
<dbReference type="PANTHER" id="PTHR30046">
    <property type="entry name" value="FLAGELLAR M-RING PROTEIN"/>
    <property type="match status" value="1"/>
</dbReference>
<evidence type="ECO:0000256" key="9">
    <source>
        <dbReference type="PIRNR" id="PIRNR004862"/>
    </source>
</evidence>
<dbReference type="GO" id="GO:0009431">
    <property type="term" value="C:bacterial-type flagellum basal body, MS ring"/>
    <property type="evidence" value="ECO:0007669"/>
    <property type="project" value="InterPro"/>
</dbReference>
<dbReference type="PRINTS" id="PR01009">
    <property type="entry name" value="FLGMRINGFLIF"/>
</dbReference>
<dbReference type="PIRSF" id="PIRSF004862">
    <property type="entry name" value="FliF"/>
    <property type="match status" value="1"/>
</dbReference>
<evidence type="ECO:0000256" key="11">
    <source>
        <dbReference type="SAM" id="Phobius"/>
    </source>
</evidence>
<dbReference type="InterPro" id="IPR013556">
    <property type="entry name" value="Flag_M-ring_C"/>
</dbReference>
<feature type="transmembrane region" description="Helical" evidence="11">
    <location>
        <begin position="401"/>
        <end position="422"/>
    </location>
</feature>
<keyword evidence="14" id="KW-0966">Cell projection</keyword>
<keyword evidence="14" id="KW-0282">Flagellum</keyword>
<name>A0A1H4C6N6_9RHOB</name>
<dbReference type="Pfam" id="PF01514">
    <property type="entry name" value="YscJ_FliF"/>
    <property type="match status" value="1"/>
</dbReference>
<comment type="function">
    <text evidence="9">The M ring may be actively involved in energy transduction.</text>
</comment>
<protein>
    <recommendedName>
        <fullName evidence="9">Flagellar M-ring protein</fullName>
    </recommendedName>
</protein>
<keyword evidence="8 9" id="KW-0975">Bacterial flagellum</keyword>